<dbReference type="PATRIC" id="fig|1395125.3.peg.2787"/>
<organism evidence="1 2">
    <name type="scientific">Segatella salivae F0493</name>
    <dbReference type="NCBI Taxonomy" id="1395125"/>
    <lineage>
        <taxon>Bacteria</taxon>
        <taxon>Pseudomonadati</taxon>
        <taxon>Bacteroidota</taxon>
        <taxon>Bacteroidia</taxon>
        <taxon>Bacteroidales</taxon>
        <taxon>Prevotellaceae</taxon>
        <taxon>Segatella</taxon>
    </lineage>
</organism>
<proteinExistence type="predicted"/>
<protein>
    <submittedName>
        <fullName evidence="1">Uncharacterized protein</fullName>
    </submittedName>
</protein>
<dbReference type="Proteomes" id="UP000017023">
    <property type="component" value="Unassembled WGS sequence"/>
</dbReference>
<dbReference type="EMBL" id="AWGW01000032">
    <property type="protein sequence ID" value="ERJ98002.1"/>
    <property type="molecule type" value="Genomic_DNA"/>
</dbReference>
<gene>
    <name evidence="1" type="ORF">HMPREF9145_1410</name>
</gene>
<reference evidence="1 2" key="1">
    <citation type="submission" date="2013-08" db="EMBL/GenBank/DDBJ databases">
        <authorList>
            <person name="Durkin A.S."/>
            <person name="Haft D.R."/>
            <person name="McCorrison J."/>
            <person name="Torralba M."/>
            <person name="Gillis M."/>
            <person name="Haft D.H."/>
            <person name="Methe B."/>
            <person name="Sutton G."/>
            <person name="Nelson K.E."/>
        </authorList>
    </citation>
    <scope>NUCLEOTIDE SEQUENCE [LARGE SCALE GENOMIC DNA]</scope>
    <source>
        <strain evidence="1 2">F0493</strain>
    </source>
</reference>
<accession>U2L0E0</accession>
<evidence type="ECO:0000313" key="1">
    <source>
        <dbReference type="EMBL" id="ERJ98002.1"/>
    </source>
</evidence>
<evidence type="ECO:0000313" key="2">
    <source>
        <dbReference type="Proteomes" id="UP000017023"/>
    </source>
</evidence>
<comment type="caution">
    <text evidence="1">The sequence shown here is derived from an EMBL/GenBank/DDBJ whole genome shotgun (WGS) entry which is preliminary data.</text>
</comment>
<dbReference type="AlphaFoldDB" id="U2L0E0"/>
<sequence length="73" mass="8715">MARLHCYEELKRNGFTNKSILLRIEQDRALAFVCMDIALERTNMMAQYKKDELSIYHHVRVNKHSTRNKSMIC</sequence>
<name>U2L0E0_9BACT</name>